<evidence type="ECO:0000313" key="15">
    <source>
        <dbReference type="Proteomes" id="UP000031036"/>
    </source>
</evidence>
<evidence type="ECO:0000256" key="5">
    <source>
        <dbReference type="ARBA" id="ARBA00010810"/>
    </source>
</evidence>
<dbReference type="GO" id="GO:0046872">
    <property type="term" value="F:metal ion binding"/>
    <property type="evidence" value="ECO:0007669"/>
    <property type="project" value="UniProtKB-KW"/>
</dbReference>
<organism evidence="14 15">
    <name type="scientific">Toxocara canis</name>
    <name type="common">Canine roundworm</name>
    <dbReference type="NCBI Taxonomy" id="6265"/>
    <lineage>
        <taxon>Eukaryota</taxon>
        <taxon>Metazoa</taxon>
        <taxon>Ecdysozoa</taxon>
        <taxon>Nematoda</taxon>
        <taxon>Chromadorea</taxon>
        <taxon>Rhabditida</taxon>
        <taxon>Spirurina</taxon>
        <taxon>Ascaridomorpha</taxon>
        <taxon>Ascaridoidea</taxon>
        <taxon>Toxocaridae</taxon>
        <taxon>Toxocara</taxon>
    </lineage>
</organism>
<dbReference type="UniPathway" id="UPA00378"/>
<evidence type="ECO:0000256" key="1">
    <source>
        <dbReference type="ARBA" id="ARBA00001936"/>
    </source>
</evidence>
<comment type="pathway">
    <text evidence="4">Protein modification; protein glycosylation.</text>
</comment>
<keyword evidence="12" id="KW-0472">Membrane</keyword>
<protein>
    <submittedName>
        <fullName evidence="14">Dolichyl-diphosphooligosaccharide--protein glycosyltransferase subunit STT3A</fullName>
    </submittedName>
</protein>
<dbReference type="OrthoDB" id="10261066at2759"/>
<dbReference type="AlphaFoldDB" id="A0A0B2UR25"/>
<gene>
    <name evidence="14" type="primary">STT3A</name>
    <name evidence="14" type="ORF">Tcan_01830</name>
</gene>
<dbReference type="PANTHER" id="PTHR13872">
    <property type="entry name" value="DOLICHYL-DIPHOSPHOOLIGOSACCHARIDE--PROTEIN GLYCOSYLTRANSFERASE SUBUNIT"/>
    <property type="match status" value="1"/>
</dbReference>
<evidence type="ECO:0000256" key="6">
    <source>
        <dbReference type="ARBA" id="ARBA00022676"/>
    </source>
</evidence>
<keyword evidence="9" id="KW-0479">Metal-binding</keyword>
<name>A0A0B2UR25_TOXCA</name>
<keyword evidence="6" id="KW-0328">Glycosyltransferase</keyword>
<comment type="similarity">
    <text evidence="5">Belongs to the STT3 family.</text>
</comment>
<dbReference type="InterPro" id="IPR003674">
    <property type="entry name" value="Oligo_trans_STT3"/>
</dbReference>
<keyword evidence="11" id="KW-1133">Transmembrane helix</keyword>
<evidence type="ECO:0000256" key="13">
    <source>
        <dbReference type="ARBA" id="ARBA00023211"/>
    </source>
</evidence>
<dbReference type="GO" id="GO:0012505">
    <property type="term" value="C:endomembrane system"/>
    <property type="evidence" value="ECO:0007669"/>
    <property type="project" value="UniProtKB-SubCell"/>
</dbReference>
<sequence>MVRIGGSTPEGAHIKEADYFTKSGEFRVDREGSSTMLNCLMYKLCYYRFGGLYTQQVIFHLLLAQLKRGLGSEEWVRCRNVHYPSSKKRSDQERNVHNFVLILLVVSLLNVRRYEKIKRFPTVFQDNMFLSVNFHFDVVENIRSDERKEPTFLV</sequence>
<keyword evidence="15" id="KW-1185">Reference proteome</keyword>
<keyword evidence="10" id="KW-0460">Magnesium</keyword>
<keyword evidence="13" id="KW-0464">Manganese</keyword>
<dbReference type="GO" id="GO:0043687">
    <property type="term" value="P:post-translational protein modification"/>
    <property type="evidence" value="ECO:0007669"/>
    <property type="project" value="TreeGrafter"/>
</dbReference>
<evidence type="ECO:0000256" key="12">
    <source>
        <dbReference type="ARBA" id="ARBA00023136"/>
    </source>
</evidence>
<comment type="caution">
    <text evidence="14">The sequence shown here is derived from an EMBL/GenBank/DDBJ whole genome shotgun (WGS) entry which is preliminary data.</text>
</comment>
<keyword evidence="8" id="KW-0812">Transmembrane</keyword>
<dbReference type="GO" id="GO:0016020">
    <property type="term" value="C:membrane"/>
    <property type="evidence" value="ECO:0007669"/>
    <property type="project" value="InterPro"/>
</dbReference>
<evidence type="ECO:0000256" key="8">
    <source>
        <dbReference type="ARBA" id="ARBA00022692"/>
    </source>
</evidence>
<comment type="subcellular location">
    <subcellularLocation>
        <location evidence="3">Endomembrane system</location>
        <topology evidence="3">Multi-pass membrane protein</topology>
    </subcellularLocation>
</comment>
<proteinExistence type="inferred from homology"/>
<comment type="cofactor">
    <cofactor evidence="2">
        <name>Mg(2+)</name>
        <dbReference type="ChEBI" id="CHEBI:18420"/>
    </cofactor>
</comment>
<keyword evidence="7 14" id="KW-0808">Transferase</keyword>
<evidence type="ECO:0000256" key="10">
    <source>
        <dbReference type="ARBA" id="ARBA00022842"/>
    </source>
</evidence>
<evidence type="ECO:0000256" key="9">
    <source>
        <dbReference type="ARBA" id="ARBA00022723"/>
    </source>
</evidence>
<dbReference type="PANTHER" id="PTHR13872:SF43">
    <property type="entry name" value="DOLICHYL-DIPHOSPHOOLIGOSACCHARIDE--PROTEIN GLYCOSYLTRANSFERASE SUBUNIT STT3A"/>
    <property type="match status" value="1"/>
</dbReference>
<evidence type="ECO:0000256" key="4">
    <source>
        <dbReference type="ARBA" id="ARBA00004922"/>
    </source>
</evidence>
<dbReference type="STRING" id="6265.A0A0B2UR25"/>
<evidence type="ECO:0000313" key="14">
    <source>
        <dbReference type="EMBL" id="KHN71818.1"/>
    </source>
</evidence>
<reference evidence="14 15" key="1">
    <citation type="submission" date="2014-11" db="EMBL/GenBank/DDBJ databases">
        <title>Genetic blueprint of the zoonotic pathogen Toxocara canis.</title>
        <authorList>
            <person name="Zhu X.-Q."/>
            <person name="Korhonen P.K."/>
            <person name="Cai H."/>
            <person name="Young N.D."/>
            <person name="Nejsum P."/>
            <person name="von Samson-Himmelstjerna G."/>
            <person name="Boag P.R."/>
            <person name="Tan P."/>
            <person name="Li Q."/>
            <person name="Min J."/>
            <person name="Yang Y."/>
            <person name="Wang X."/>
            <person name="Fang X."/>
            <person name="Hall R.S."/>
            <person name="Hofmann A."/>
            <person name="Sternberg P.W."/>
            <person name="Jex A.R."/>
            <person name="Gasser R.B."/>
        </authorList>
    </citation>
    <scope>NUCLEOTIDE SEQUENCE [LARGE SCALE GENOMIC DNA]</scope>
    <source>
        <strain evidence="14">PN_DK_2014</strain>
    </source>
</reference>
<evidence type="ECO:0000256" key="2">
    <source>
        <dbReference type="ARBA" id="ARBA00001946"/>
    </source>
</evidence>
<dbReference type="GO" id="GO:0004579">
    <property type="term" value="F:dolichyl-diphosphooligosaccharide-protein glycotransferase activity"/>
    <property type="evidence" value="ECO:0007669"/>
    <property type="project" value="TreeGrafter"/>
</dbReference>
<dbReference type="EMBL" id="JPKZ01020011">
    <property type="protein sequence ID" value="KHN71818.1"/>
    <property type="molecule type" value="Genomic_DNA"/>
</dbReference>
<evidence type="ECO:0000256" key="3">
    <source>
        <dbReference type="ARBA" id="ARBA00004127"/>
    </source>
</evidence>
<accession>A0A0B2UR25</accession>
<dbReference type="GO" id="GO:0018279">
    <property type="term" value="P:protein N-linked glycosylation via asparagine"/>
    <property type="evidence" value="ECO:0007669"/>
    <property type="project" value="TreeGrafter"/>
</dbReference>
<evidence type="ECO:0000256" key="7">
    <source>
        <dbReference type="ARBA" id="ARBA00022679"/>
    </source>
</evidence>
<evidence type="ECO:0000256" key="11">
    <source>
        <dbReference type="ARBA" id="ARBA00022989"/>
    </source>
</evidence>
<comment type="cofactor">
    <cofactor evidence="1">
        <name>Mn(2+)</name>
        <dbReference type="ChEBI" id="CHEBI:29035"/>
    </cofactor>
</comment>
<dbReference type="Proteomes" id="UP000031036">
    <property type="component" value="Unassembled WGS sequence"/>
</dbReference>